<name>A0A396JF60_MEDTR</name>
<proteinExistence type="predicted"/>
<protein>
    <submittedName>
        <fullName evidence="1">Uncharacterized protein</fullName>
    </submittedName>
</protein>
<organism evidence="1">
    <name type="scientific">Medicago truncatula</name>
    <name type="common">Barrel medic</name>
    <name type="synonym">Medicago tribuloides</name>
    <dbReference type="NCBI Taxonomy" id="3880"/>
    <lineage>
        <taxon>Eukaryota</taxon>
        <taxon>Viridiplantae</taxon>
        <taxon>Streptophyta</taxon>
        <taxon>Embryophyta</taxon>
        <taxon>Tracheophyta</taxon>
        <taxon>Spermatophyta</taxon>
        <taxon>Magnoliopsida</taxon>
        <taxon>eudicotyledons</taxon>
        <taxon>Gunneridae</taxon>
        <taxon>Pentapetalae</taxon>
        <taxon>rosids</taxon>
        <taxon>fabids</taxon>
        <taxon>Fabales</taxon>
        <taxon>Fabaceae</taxon>
        <taxon>Papilionoideae</taxon>
        <taxon>50 kb inversion clade</taxon>
        <taxon>NPAAA clade</taxon>
        <taxon>Hologalegina</taxon>
        <taxon>IRL clade</taxon>
        <taxon>Trifolieae</taxon>
        <taxon>Medicago</taxon>
    </lineage>
</organism>
<dbReference type="Proteomes" id="UP000265566">
    <property type="component" value="Chromosome 2"/>
</dbReference>
<reference evidence="1" key="1">
    <citation type="journal article" date="2018" name="Nat. Plants">
        <title>Whole-genome landscape of Medicago truncatula symbiotic genes.</title>
        <authorList>
            <person name="Pecrix Y."/>
            <person name="Gamas P."/>
            <person name="Carrere S."/>
        </authorList>
    </citation>
    <scope>NUCLEOTIDE SEQUENCE</scope>
    <source>
        <tissue evidence="1">Leaves</tissue>
    </source>
</reference>
<dbReference type="Gramene" id="rna11154">
    <property type="protein sequence ID" value="RHN75008.1"/>
    <property type="gene ID" value="gene11154"/>
</dbReference>
<gene>
    <name evidence="1" type="ORF">MtrunA17_Chr2g0316501</name>
</gene>
<accession>A0A396JF60</accession>
<dbReference type="AlphaFoldDB" id="A0A396JF60"/>
<evidence type="ECO:0000313" key="1">
    <source>
        <dbReference type="EMBL" id="RHN75008.1"/>
    </source>
</evidence>
<dbReference type="EMBL" id="PSQE01000002">
    <property type="protein sequence ID" value="RHN75008.1"/>
    <property type="molecule type" value="Genomic_DNA"/>
</dbReference>
<comment type="caution">
    <text evidence="1">The sequence shown here is derived from an EMBL/GenBank/DDBJ whole genome shotgun (WGS) entry which is preliminary data.</text>
</comment>
<sequence length="42" mass="4922">MVCLSVHVANMFFIDYEQCLNFAGGAEAAKERTMMQKCNFWW</sequence>